<dbReference type="InterPro" id="IPR005301">
    <property type="entry name" value="MOB_kinase_act_fam"/>
</dbReference>
<keyword evidence="1" id="KW-0808">Transferase</keyword>
<evidence type="ECO:0000313" key="2">
    <source>
        <dbReference type="Proteomes" id="UP000324800"/>
    </source>
</evidence>
<dbReference type="AlphaFoldDB" id="A0A5J4UXJ7"/>
<dbReference type="Gene3D" id="1.20.140.30">
    <property type="entry name" value="MOB kinase activator"/>
    <property type="match status" value="1"/>
</dbReference>
<sequence>MSFYLFSSSKTFVPKKNVAPNEVHRQDLMKHIETTLGSGNLKEAVALPEGEDLNEWLAVNTFDFFNQINMLYGTITEFCTNEICPTMCAGPKYEYRWADGVKIKKPVKLSAPEYVDALMTWVQNQLDDEAIFPSKIGVPFPKNFQSVVKNIFKRLFRIYAHIYHGHFNKIVQLGEEAHLNTCFKHFLFFIQEFQLVPREELAPLEDLIKRIVAE</sequence>
<proteinExistence type="predicted"/>
<dbReference type="SUPFAM" id="SSF101152">
    <property type="entry name" value="Mob1/phocein"/>
    <property type="match status" value="1"/>
</dbReference>
<keyword evidence="1" id="KW-0418">Kinase</keyword>
<dbReference type="FunFam" id="1.20.140.30:FF:000001">
    <property type="entry name" value="MOB kinase activator 1A"/>
    <property type="match status" value="1"/>
</dbReference>
<dbReference type="EMBL" id="SNRW01011851">
    <property type="protein sequence ID" value="KAA6374601.1"/>
    <property type="molecule type" value="Genomic_DNA"/>
</dbReference>
<evidence type="ECO:0000313" key="1">
    <source>
        <dbReference type="EMBL" id="KAA6374601.1"/>
    </source>
</evidence>
<dbReference type="InterPro" id="IPR036703">
    <property type="entry name" value="MOB_kinase_act_sf"/>
</dbReference>
<dbReference type="SMART" id="SM01388">
    <property type="entry name" value="Mob1_phocein"/>
    <property type="match status" value="1"/>
</dbReference>
<dbReference type="PANTHER" id="PTHR22599">
    <property type="entry name" value="MPS ONE BINDER KINASE ACTIVATOR-LIKE MOB"/>
    <property type="match status" value="1"/>
</dbReference>
<organism evidence="1 2">
    <name type="scientific">Streblomastix strix</name>
    <dbReference type="NCBI Taxonomy" id="222440"/>
    <lineage>
        <taxon>Eukaryota</taxon>
        <taxon>Metamonada</taxon>
        <taxon>Preaxostyla</taxon>
        <taxon>Oxymonadida</taxon>
        <taxon>Streblomastigidae</taxon>
        <taxon>Streblomastix</taxon>
    </lineage>
</organism>
<gene>
    <name evidence="1" type="ORF">EZS28_029873</name>
</gene>
<dbReference type="OrthoDB" id="8170117at2759"/>
<dbReference type="Pfam" id="PF03637">
    <property type="entry name" value="Mob1_phocein"/>
    <property type="match status" value="1"/>
</dbReference>
<reference evidence="1 2" key="1">
    <citation type="submission" date="2019-03" db="EMBL/GenBank/DDBJ databases">
        <title>Single cell metagenomics reveals metabolic interactions within the superorganism composed of flagellate Streblomastix strix and complex community of Bacteroidetes bacteria on its surface.</title>
        <authorList>
            <person name="Treitli S.C."/>
            <person name="Kolisko M."/>
            <person name="Husnik F."/>
            <person name="Keeling P."/>
            <person name="Hampl V."/>
        </authorList>
    </citation>
    <scope>NUCLEOTIDE SEQUENCE [LARGE SCALE GENOMIC DNA]</scope>
    <source>
        <strain evidence="1">ST1C</strain>
    </source>
</reference>
<accession>A0A5J4UXJ7</accession>
<name>A0A5J4UXJ7_9EUKA</name>
<protein>
    <submittedName>
        <fullName evidence="1">Putative MOB kinase activator 1B</fullName>
    </submittedName>
</protein>
<dbReference type="Proteomes" id="UP000324800">
    <property type="component" value="Unassembled WGS sequence"/>
</dbReference>
<comment type="caution">
    <text evidence="1">The sequence shown here is derived from an EMBL/GenBank/DDBJ whole genome shotgun (WGS) entry which is preliminary data.</text>
</comment>
<dbReference type="GO" id="GO:0016301">
    <property type="term" value="F:kinase activity"/>
    <property type="evidence" value="ECO:0007669"/>
    <property type="project" value="UniProtKB-KW"/>
</dbReference>